<organism evidence="1 2">
    <name type="scientific">Danio rerio</name>
    <name type="common">Zebrafish</name>
    <name type="synonym">Brachydanio rerio</name>
    <dbReference type="NCBI Taxonomy" id="7955"/>
    <lineage>
        <taxon>Eukaryota</taxon>
        <taxon>Metazoa</taxon>
        <taxon>Chordata</taxon>
        <taxon>Craniata</taxon>
        <taxon>Vertebrata</taxon>
        <taxon>Euteleostomi</taxon>
        <taxon>Actinopterygii</taxon>
        <taxon>Neopterygii</taxon>
        <taxon>Teleostei</taxon>
        <taxon>Ostariophysi</taxon>
        <taxon>Cypriniformes</taxon>
        <taxon>Danionidae</taxon>
        <taxon>Danioninae</taxon>
        <taxon>Danio</taxon>
    </lineage>
</organism>
<reference evidence="2" key="1">
    <citation type="submission" date="2025-08" db="UniProtKB">
        <authorList>
            <consortium name="RefSeq"/>
        </authorList>
    </citation>
    <scope>IDENTIFICATION</scope>
    <source>
        <strain evidence="2">Tuebingen</strain>
        <tissue evidence="2">Fibroblasts and whole tissue</tissue>
    </source>
</reference>
<proteinExistence type="predicted"/>
<dbReference type="Proteomes" id="UP000000437">
    <property type="component" value="Chromosome 9"/>
</dbReference>
<protein>
    <submittedName>
        <fullName evidence="2">Claudin 10-like 2 isoform X1</fullName>
    </submittedName>
</protein>
<evidence type="ECO:0000313" key="2">
    <source>
        <dbReference type="RefSeq" id="XP_073768012.1"/>
    </source>
</evidence>
<accession>A0AC58GE65</accession>
<name>A0AC58GE65_DANRE</name>
<keyword evidence="1" id="KW-1185">Reference proteome</keyword>
<evidence type="ECO:0000313" key="1">
    <source>
        <dbReference type="Proteomes" id="UP000000437"/>
    </source>
</evidence>
<dbReference type="RefSeq" id="XP_073768012.1">
    <property type="nucleotide sequence ID" value="XM_073911911.1"/>
</dbReference>
<sequence length="392" mass="42833">MRKRLIQVLGFLISTFGWLFVSCTLAMDYWRILYVGGKGGNWMVKASWYWSNLWKDCVTDMSSISDCRDYDALWAVTPYVQAVRGLLMIAMGLGFIAAILCFIGMECTYIGGSEKNKRRVLLAGAALHFAGGLSAAAAYCLYTNRVARAAFAPAVDTTIIRTLLMHTEMVCFVVCVCGWLLVCSTVPTECWAYSEVHTSVLTSAHYFSNLWKDCLSDSTGVTDCKVFPTFLALRPYIHVCRSFLFTSILLGLFGSILALVGMKCTKLGGSETVNAKVTFAGGINYLTSGLCGMFTYSWYGHRVVSEFMDPGFVGKRYELGPALFVGWGGSALLMLGGLVFSFTAGNQGFQSRTEKQPSPLSGDKQIILSSSSSSSSDKQKSSRAAYGLDAYV</sequence>
<gene>
    <name evidence="2" type="primary">cldn10l2</name>
    <name evidence="2" type="synonym">cdn10c</name>
    <name evidence="2" type="synonym">fj92c04</name>
    <name evidence="2" type="synonym">wu:fj92c04</name>
</gene>